<keyword evidence="4 6" id="KW-0548">Nucleotidyltransferase</keyword>
<feature type="active site" description="Proton acceptor" evidence="6">
    <location>
        <position position="50"/>
    </location>
</feature>
<feature type="domain" description="DarT" evidence="7">
    <location>
        <begin position="11"/>
        <end position="202"/>
    </location>
</feature>
<comment type="similarity">
    <text evidence="6">Belongs to the DarT ADP-ribosyltransferase family.</text>
</comment>
<keyword evidence="1 6" id="KW-1277">Toxin-antitoxin system</keyword>
<dbReference type="EMBL" id="JAHLDV010000112">
    <property type="protein sequence ID" value="MBU3161813.1"/>
    <property type="molecule type" value="Genomic_DNA"/>
</dbReference>
<name>A0ABS6BYY4_9CLOT</name>
<accession>A0ABS6BYY4</accession>
<feature type="active site" evidence="6">
    <location>
        <position position="149"/>
    </location>
</feature>
<keyword evidence="3 6" id="KW-0808">Transferase</keyword>
<evidence type="ECO:0000256" key="6">
    <source>
        <dbReference type="PROSITE-ProRule" id="PRU01362"/>
    </source>
</evidence>
<feature type="binding site" evidence="6">
    <location>
        <position position="50"/>
    </location>
    <ligand>
        <name>NAD(+)</name>
        <dbReference type="ChEBI" id="CHEBI:57540"/>
    </ligand>
</feature>
<keyword evidence="2 6" id="KW-0328">Glycosyltransferase</keyword>
<dbReference type="InterPro" id="IPR029494">
    <property type="entry name" value="DarT"/>
</dbReference>
<evidence type="ECO:0000256" key="1">
    <source>
        <dbReference type="ARBA" id="ARBA00022649"/>
    </source>
</evidence>
<dbReference type="PROSITE" id="PS52018">
    <property type="entry name" value="DART"/>
    <property type="match status" value="1"/>
</dbReference>
<evidence type="ECO:0000313" key="8">
    <source>
        <dbReference type="EMBL" id="MBU3161813.1"/>
    </source>
</evidence>
<evidence type="ECO:0000256" key="4">
    <source>
        <dbReference type="ARBA" id="ARBA00022695"/>
    </source>
</evidence>
<evidence type="ECO:0000256" key="2">
    <source>
        <dbReference type="ARBA" id="ARBA00022676"/>
    </source>
</evidence>
<dbReference type="Pfam" id="PF14487">
    <property type="entry name" value="DarT"/>
    <property type="match status" value="1"/>
</dbReference>
<gene>
    <name evidence="8" type="ORF">KPL37_19200</name>
</gene>
<keyword evidence="5 6" id="KW-0238">DNA-binding</keyword>
<comment type="catalytic activity">
    <reaction evidence="6">
        <text>a thymidine in DNA + NAD(+) = an N-(ADP-alpha-D-ribosyl)-thymidine in DNA + nicotinamide + H(+)</text>
        <dbReference type="Rhea" id="RHEA:71651"/>
        <dbReference type="Rhea" id="RHEA-COMP:13556"/>
        <dbReference type="Rhea" id="RHEA-COMP:18051"/>
        <dbReference type="ChEBI" id="CHEBI:15378"/>
        <dbReference type="ChEBI" id="CHEBI:17154"/>
        <dbReference type="ChEBI" id="CHEBI:57540"/>
        <dbReference type="ChEBI" id="CHEBI:137386"/>
        <dbReference type="ChEBI" id="CHEBI:191199"/>
    </reaction>
</comment>
<sequence>MLNFINNRNISSLYHFTKLDNLNSILDKGLLSVEDLKRFNINYKNNDNLRLDGMLTGISLSISYPNYRMFYKYRNLVANLVANCDVTWCVIQLNPQLLIDKKCIFYTSNAATICFNPSGINGLQSLFYENDSRLMYELTDEFTTDPQAEVIVLGEMEPTYIKSIKFNTPVVNFPENFDFKKYKEKYTLEFDNTVFSYRKDYAYWRK</sequence>
<evidence type="ECO:0000313" key="9">
    <source>
        <dbReference type="Proteomes" id="UP000776252"/>
    </source>
</evidence>
<proteinExistence type="inferred from homology"/>
<dbReference type="Proteomes" id="UP000776252">
    <property type="component" value="Unassembled WGS sequence"/>
</dbReference>
<dbReference type="RefSeq" id="WP_216151677.1">
    <property type="nucleotide sequence ID" value="NZ_JAHLDV010000112.1"/>
</dbReference>
<reference evidence="8 9" key="1">
    <citation type="submission" date="2021-06" db="EMBL/GenBank/DDBJ databases">
        <title>Clostridia strains as spoilage organisms.</title>
        <authorList>
            <person name="Wambui J."/>
            <person name="Stephan R."/>
            <person name="Stevens M.J.A."/>
        </authorList>
    </citation>
    <scope>NUCLEOTIDE SEQUENCE [LARGE SCALE GENOMIC DNA]</scope>
    <source>
        <strain evidence="8 9">DSM 14204</strain>
    </source>
</reference>
<keyword evidence="9" id="KW-1185">Reference proteome</keyword>
<feature type="binding site" evidence="6">
    <location>
        <begin position="15"/>
        <end position="17"/>
    </location>
    <ligand>
        <name>NAD(+)</name>
        <dbReference type="ChEBI" id="CHEBI:57540"/>
    </ligand>
</feature>
<evidence type="ECO:0000256" key="5">
    <source>
        <dbReference type="ARBA" id="ARBA00023125"/>
    </source>
</evidence>
<evidence type="ECO:0000259" key="7">
    <source>
        <dbReference type="PROSITE" id="PS52018"/>
    </source>
</evidence>
<comment type="caution">
    <text evidence="6">Lacks conserved residue(s) required for the propagation of feature annotation.</text>
</comment>
<organism evidence="8 9">
    <name type="scientific">Clostridium frigoris</name>
    <dbReference type="NCBI Taxonomy" id="205327"/>
    <lineage>
        <taxon>Bacteria</taxon>
        <taxon>Bacillati</taxon>
        <taxon>Bacillota</taxon>
        <taxon>Clostridia</taxon>
        <taxon>Eubacteriales</taxon>
        <taxon>Clostridiaceae</taxon>
        <taxon>Clostridium</taxon>
    </lineage>
</organism>
<evidence type="ECO:0000256" key="3">
    <source>
        <dbReference type="ARBA" id="ARBA00022679"/>
    </source>
</evidence>
<protein>
    <submittedName>
        <fullName evidence="8">DUF4433 domain-containing protein</fullName>
    </submittedName>
</protein>
<comment type="caution">
    <text evidence="8">The sequence shown here is derived from an EMBL/GenBank/DDBJ whole genome shotgun (WGS) entry which is preliminary data.</text>
</comment>